<dbReference type="FunFam" id="3.40.50.970:FF:000022">
    <property type="entry name" value="2-oxoglutarate ferredoxin oxidoreductase alpha subunit"/>
    <property type="match status" value="1"/>
</dbReference>
<dbReference type="InterPro" id="IPR033412">
    <property type="entry name" value="PFOR_II"/>
</dbReference>
<evidence type="ECO:0000256" key="1">
    <source>
        <dbReference type="ARBA" id="ARBA00023002"/>
    </source>
</evidence>
<dbReference type="GO" id="GO:0016491">
    <property type="term" value="F:oxidoreductase activity"/>
    <property type="evidence" value="ECO:0007669"/>
    <property type="project" value="UniProtKB-KW"/>
</dbReference>
<dbReference type="Pfam" id="PF01855">
    <property type="entry name" value="POR_N"/>
    <property type="match status" value="1"/>
</dbReference>
<reference evidence="4" key="1">
    <citation type="journal article" date="2020" name="mSystems">
        <title>Genome- and Community-Level Interaction Insights into Carbon Utilization and Element Cycling Functions of Hydrothermarchaeota in Hydrothermal Sediment.</title>
        <authorList>
            <person name="Zhou Z."/>
            <person name="Liu Y."/>
            <person name="Xu W."/>
            <person name="Pan J."/>
            <person name="Luo Z.H."/>
            <person name="Li M."/>
        </authorList>
    </citation>
    <scope>NUCLEOTIDE SEQUENCE [LARGE SCALE GENOMIC DNA]</scope>
    <source>
        <strain evidence="4">SpSt-783</strain>
    </source>
</reference>
<dbReference type="EMBL" id="DTHJ01000071">
    <property type="protein sequence ID" value="HHS62664.1"/>
    <property type="molecule type" value="Genomic_DNA"/>
</dbReference>
<dbReference type="PANTHER" id="PTHR43088:SF1">
    <property type="entry name" value="SUBUNIT OF PYRUVATE:FLAVODOXIN OXIDOREDUCTASE"/>
    <property type="match status" value="1"/>
</dbReference>
<dbReference type="SUPFAM" id="SSF52922">
    <property type="entry name" value="TK C-terminal domain-like"/>
    <property type="match status" value="1"/>
</dbReference>
<gene>
    <name evidence="4" type="ORF">ENV70_03475</name>
</gene>
<dbReference type="PANTHER" id="PTHR43088">
    <property type="entry name" value="SUBUNIT OF PYRUVATE:FLAVODOXIN OXIDOREDUCTASE-RELATED"/>
    <property type="match status" value="1"/>
</dbReference>
<dbReference type="CDD" id="cd07034">
    <property type="entry name" value="TPP_PYR_PFOR_IOR-alpha_like"/>
    <property type="match status" value="1"/>
</dbReference>
<evidence type="ECO:0000313" key="4">
    <source>
        <dbReference type="EMBL" id="HHS62664.1"/>
    </source>
</evidence>
<name>A0A7C6EGL1_UNCW3</name>
<organism evidence="4">
    <name type="scientific">candidate division WOR-3 bacterium</name>
    <dbReference type="NCBI Taxonomy" id="2052148"/>
    <lineage>
        <taxon>Bacteria</taxon>
        <taxon>Bacteria division WOR-3</taxon>
    </lineage>
</organism>
<dbReference type="InterPro" id="IPR052368">
    <property type="entry name" value="2-oxoacid_oxidoreductase"/>
</dbReference>
<evidence type="ECO:0000259" key="2">
    <source>
        <dbReference type="Pfam" id="PF01855"/>
    </source>
</evidence>
<keyword evidence="1" id="KW-0560">Oxidoreductase</keyword>
<proteinExistence type="predicted"/>
<sequence>MEKSDKRTVKIMTGNEACAEAAIASGMRFFAGYPITPSSEIAEILSKRLPEVGGVFIQMEDEIASMGAIIGASLSGLKSMTATSGPGFSLMQENIGYASMAEVPVVVVNVMRGGPSTGLPTLPSQADVMQARWGTHGDHPVIAVTPSTVQEIYEWTVKSFNFSEKYRVPVILLLDEIIGHLNEKIVIPDTDEIKIINRPLSTDPPERYIPYKFTEDDIPPIAHYGTGYRFNVTGLSHDETGFPTNDPKKIDALYRRINRKIERYKNEIIFYKTELLDDAEICLVSYGSSARSAKRAMREARASGIKVGLFQIYVLWPFPYEALREISKRIRKFIVPEMNLGQIAHEVECATRTDCIKVNRVDGSPITPQEVLEKIKYVSL</sequence>
<accession>A0A7C6EGL1</accession>
<dbReference type="Gene3D" id="3.40.50.920">
    <property type="match status" value="1"/>
</dbReference>
<dbReference type="NCBIfam" id="NF006412">
    <property type="entry name" value="PRK08659.1"/>
    <property type="match status" value="1"/>
</dbReference>
<dbReference type="AlphaFoldDB" id="A0A7C6EGL1"/>
<feature type="domain" description="Pyruvate flavodoxin/ferredoxin oxidoreductase pyrimidine binding" evidence="2">
    <location>
        <begin position="20"/>
        <end position="255"/>
    </location>
</feature>
<evidence type="ECO:0000259" key="3">
    <source>
        <dbReference type="Pfam" id="PF17147"/>
    </source>
</evidence>
<feature type="domain" description="Pyruvate:ferredoxin oxidoreductase core" evidence="3">
    <location>
        <begin position="279"/>
        <end position="371"/>
    </location>
</feature>
<dbReference type="SUPFAM" id="SSF52518">
    <property type="entry name" value="Thiamin diphosphate-binding fold (THDP-binding)"/>
    <property type="match status" value="1"/>
</dbReference>
<dbReference type="InterPro" id="IPR029061">
    <property type="entry name" value="THDP-binding"/>
</dbReference>
<dbReference type="InterPro" id="IPR002880">
    <property type="entry name" value="Pyrv_Fd/Flavodoxin_OxRdtase_N"/>
</dbReference>
<comment type="caution">
    <text evidence="4">The sequence shown here is derived from an EMBL/GenBank/DDBJ whole genome shotgun (WGS) entry which is preliminary data.</text>
</comment>
<dbReference type="Pfam" id="PF17147">
    <property type="entry name" value="PFOR_II"/>
    <property type="match status" value="1"/>
</dbReference>
<protein>
    <submittedName>
        <fullName evidence="4">2-oxoacid:acceptor oxidoreductase subunit alpha</fullName>
    </submittedName>
</protein>
<dbReference type="InterPro" id="IPR009014">
    <property type="entry name" value="Transketo_C/PFOR_II"/>
</dbReference>
<dbReference type="Gene3D" id="3.40.50.970">
    <property type="match status" value="1"/>
</dbReference>